<feature type="transmembrane region" description="Helical" evidence="13">
    <location>
        <begin position="28"/>
        <end position="45"/>
    </location>
</feature>
<sequence>MNQFINFFWSIICFAPVVTYWVKQFDTGWFMASLALSAAFLFIPSKTLQLSNRPKFYESIGIKFIRRFVQNGEYANRSARIKNPHYKLIKNRTHAVSYKQTIAMYERFHVLCFSFFIITTLLAIVNHRQGLAAIIIIANIIYNICPLLLQQYNKARILKINKSII</sequence>
<evidence type="ECO:0000256" key="3">
    <source>
        <dbReference type="ARBA" id="ARBA00022679"/>
    </source>
</evidence>
<keyword evidence="3" id="KW-0808">Transferase</keyword>
<gene>
    <name evidence="14" type="ORF">ACFQZX_08165</name>
</gene>
<proteinExistence type="inferred from homology"/>
<keyword evidence="2" id="KW-1003">Cell membrane</keyword>
<protein>
    <recommendedName>
        <fullName evidence="11">Glycosyl-4,4'-diaponeurosporenoate acyltransferase</fullName>
    </recommendedName>
</protein>
<dbReference type="InterPro" id="IPR044021">
    <property type="entry name" value="CrtO"/>
</dbReference>
<keyword evidence="8" id="KW-0012">Acyltransferase</keyword>
<name>A0ABW3ASU6_9SPHI</name>
<dbReference type="RefSeq" id="WP_377113617.1">
    <property type="nucleotide sequence ID" value="NZ_JBHTHZ010000004.1"/>
</dbReference>
<comment type="caution">
    <text evidence="14">The sequence shown here is derived from an EMBL/GenBank/DDBJ whole genome shotgun (WGS) entry which is preliminary data.</text>
</comment>
<evidence type="ECO:0000256" key="1">
    <source>
        <dbReference type="ARBA" id="ARBA00004162"/>
    </source>
</evidence>
<keyword evidence="4 13" id="KW-0812">Transmembrane</keyword>
<keyword evidence="5" id="KW-0732">Signal</keyword>
<feature type="transmembrane region" description="Helical" evidence="13">
    <location>
        <begin position="5"/>
        <end position="22"/>
    </location>
</feature>
<evidence type="ECO:0000256" key="6">
    <source>
        <dbReference type="ARBA" id="ARBA00022989"/>
    </source>
</evidence>
<evidence type="ECO:0000256" key="5">
    <source>
        <dbReference type="ARBA" id="ARBA00022729"/>
    </source>
</evidence>
<comment type="function">
    <text evidence="12">Catalyzes the acylation of glycosyl-4,4'-diaponeurosporenoate, i.e. the esterification of glucose at the C6'' position with the carboxyl group of the C(15) fatty acid 12-methyltetradecanoic acid, to yield staphyloxanthin. This is the last step in the biosynthesis of this orange pigment, present in most staphylococci strains.</text>
</comment>
<comment type="pathway">
    <text evidence="9">Carotenoid biosynthesis; staphyloxanthin biosynthesis; staphyloxanthin from farnesyl diphosphate: step 5/5.</text>
</comment>
<organism evidence="14 15">
    <name type="scientific">Mucilaginibacter litoreus</name>
    <dbReference type="NCBI Taxonomy" id="1048221"/>
    <lineage>
        <taxon>Bacteria</taxon>
        <taxon>Pseudomonadati</taxon>
        <taxon>Bacteroidota</taxon>
        <taxon>Sphingobacteriia</taxon>
        <taxon>Sphingobacteriales</taxon>
        <taxon>Sphingobacteriaceae</taxon>
        <taxon>Mucilaginibacter</taxon>
    </lineage>
</organism>
<evidence type="ECO:0000256" key="10">
    <source>
        <dbReference type="ARBA" id="ARBA00023603"/>
    </source>
</evidence>
<feature type="transmembrane region" description="Helical" evidence="13">
    <location>
        <begin position="108"/>
        <end position="125"/>
    </location>
</feature>
<keyword evidence="6 13" id="KW-1133">Transmembrane helix</keyword>
<evidence type="ECO:0000256" key="9">
    <source>
        <dbReference type="ARBA" id="ARBA00023588"/>
    </source>
</evidence>
<evidence type="ECO:0000256" key="11">
    <source>
        <dbReference type="ARBA" id="ARBA00023667"/>
    </source>
</evidence>
<keyword evidence="15" id="KW-1185">Reference proteome</keyword>
<evidence type="ECO:0000256" key="8">
    <source>
        <dbReference type="ARBA" id="ARBA00023315"/>
    </source>
</evidence>
<keyword evidence="7 13" id="KW-0472">Membrane</keyword>
<evidence type="ECO:0000313" key="15">
    <source>
        <dbReference type="Proteomes" id="UP001597010"/>
    </source>
</evidence>
<evidence type="ECO:0000256" key="13">
    <source>
        <dbReference type="SAM" id="Phobius"/>
    </source>
</evidence>
<reference evidence="15" key="1">
    <citation type="journal article" date="2019" name="Int. J. Syst. Evol. Microbiol.">
        <title>The Global Catalogue of Microorganisms (GCM) 10K type strain sequencing project: providing services to taxonomists for standard genome sequencing and annotation.</title>
        <authorList>
            <consortium name="The Broad Institute Genomics Platform"/>
            <consortium name="The Broad Institute Genome Sequencing Center for Infectious Disease"/>
            <person name="Wu L."/>
            <person name="Ma J."/>
        </authorList>
    </citation>
    <scope>NUCLEOTIDE SEQUENCE [LARGE SCALE GENOMIC DNA]</scope>
    <source>
        <strain evidence="15">CCUG 61484</strain>
    </source>
</reference>
<evidence type="ECO:0000313" key="14">
    <source>
        <dbReference type="EMBL" id="MFD0793591.1"/>
    </source>
</evidence>
<dbReference type="EMBL" id="JBHTHZ010000004">
    <property type="protein sequence ID" value="MFD0793591.1"/>
    <property type="molecule type" value="Genomic_DNA"/>
</dbReference>
<dbReference type="Pfam" id="PF18927">
    <property type="entry name" value="CrtO"/>
    <property type="match status" value="1"/>
</dbReference>
<comment type="subcellular location">
    <subcellularLocation>
        <location evidence="1">Cell membrane</location>
        <topology evidence="1">Single-pass membrane protein</topology>
    </subcellularLocation>
</comment>
<evidence type="ECO:0000256" key="2">
    <source>
        <dbReference type="ARBA" id="ARBA00022475"/>
    </source>
</evidence>
<comment type="similarity">
    <text evidence="10">Belongs to the acyltransferase CrtO family.</text>
</comment>
<evidence type="ECO:0000256" key="12">
    <source>
        <dbReference type="ARBA" id="ARBA00025324"/>
    </source>
</evidence>
<dbReference type="Proteomes" id="UP001597010">
    <property type="component" value="Unassembled WGS sequence"/>
</dbReference>
<evidence type="ECO:0000256" key="7">
    <source>
        <dbReference type="ARBA" id="ARBA00023136"/>
    </source>
</evidence>
<evidence type="ECO:0000256" key="4">
    <source>
        <dbReference type="ARBA" id="ARBA00022692"/>
    </source>
</evidence>
<accession>A0ABW3ASU6</accession>
<feature type="transmembrane region" description="Helical" evidence="13">
    <location>
        <begin position="131"/>
        <end position="149"/>
    </location>
</feature>